<dbReference type="EMBL" id="JAIQDJ010000001">
    <property type="protein sequence ID" value="MBZ4185694.1"/>
    <property type="molecule type" value="Genomic_DNA"/>
</dbReference>
<feature type="transmembrane region" description="Helical" evidence="8">
    <location>
        <begin position="321"/>
        <end position="339"/>
    </location>
</feature>
<feature type="transmembrane region" description="Helical" evidence="8">
    <location>
        <begin position="215"/>
        <end position="234"/>
    </location>
</feature>
<proteinExistence type="predicted"/>
<feature type="transmembrane region" description="Helical" evidence="8">
    <location>
        <begin position="6"/>
        <end position="25"/>
    </location>
</feature>
<feature type="transmembrane region" description="Helical" evidence="8">
    <location>
        <begin position="246"/>
        <end position="265"/>
    </location>
</feature>
<keyword evidence="4 8" id="KW-0812">Transmembrane</keyword>
<organism evidence="9 10">
    <name type="scientific">Thermomonas beijingensis</name>
    <dbReference type="NCBI Taxonomy" id="2872701"/>
    <lineage>
        <taxon>Bacteria</taxon>
        <taxon>Pseudomonadati</taxon>
        <taxon>Pseudomonadota</taxon>
        <taxon>Gammaproteobacteria</taxon>
        <taxon>Lysobacterales</taxon>
        <taxon>Lysobacteraceae</taxon>
        <taxon>Thermomonas</taxon>
    </lineage>
</organism>
<feature type="transmembrane region" description="Helical" evidence="8">
    <location>
        <begin position="186"/>
        <end position="203"/>
    </location>
</feature>
<evidence type="ECO:0000256" key="6">
    <source>
        <dbReference type="ARBA" id="ARBA00023136"/>
    </source>
</evidence>
<keyword evidence="2" id="KW-1003">Cell membrane</keyword>
<feature type="transmembrane region" description="Helical" evidence="8">
    <location>
        <begin position="162"/>
        <end position="180"/>
    </location>
</feature>
<dbReference type="Proteomes" id="UP001430290">
    <property type="component" value="Unassembled WGS sequence"/>
</dbReference>
<dbReference type="CDD" id="cd06853">
    <property type="entry name" value="GT_WecA_like"/>
    <property type="match status" value="1"/>
</dbReference>
<dbReference type="PANTHER" id="PTHR22926">
    <property type="entry name" value="PHOSPHO-N-ACETYLMURAMOYL-PENTAPEPTIDE-TRANSFERASE"/>
    <property type="match status" value="1"/>
</dbReference>
<reference evidence="9" key="1">
    <citation type="submission" date="2021-09" db="EMBL/GenBank/DDBJ databases">
        <authorList>
            <person name="Wu T."/>
            <person name="Guo S.Z."/>
        </authorList>
    </citation>
    <scope>NUCLEOTIDE SEQUENCE</scope>
    <source>
        <strain evidence="9">RSS-23</strain>
    </source>
</reference>
<keyword evidence="6 8" id="KW-0472">Membrane</keyword>
<dbReference type="RefSeq" id="WP_223627384.1">
    <property type="nucleotide sequence ID" value="NZ_JAIQDJ010000001.1"/>
</dbReference>
<evidence type="ECO:0000256" key="8">
    <source>
        <dbReference type="SAM" id="Phobius"/>
    </source>
</evidence>
<protein>
    <submittedName>
        <fullName evidence="9">Undecaprenyl/decaprenyl-phosphate alpha-N-acetylglucosaminyl 1-phosphate transferase</fullName>
    </submittedName>
</protein>
<comment type="caution">
    <text evidence="9">The sequence shown here is derived from an EMBL/GenBank/DDBJ whole genome shotgun (WGS) entry which is preliminary data.</text>
</comment>
<feature type="transmembrane region" description="Helical" evidence="8">
    <location>
        <begin position="46"/>
        <end position="67"/>
    </location>
</feature>
<feature type="region of interest" description="Disordered" evidence="7">
    <location>
        <begin position="356"/>
        <end position="375"/>
    </location>
</feature>
<evidence type="ECO:0000313" key="10">
    <source>
        <dbReference type="Proteomes" id="UP001430290"/>
    </source>
</evidence>
<dbReference type="GO" id="GO:0016740">
    <property type="term" value="F:transferase activity"/>
    <property type="evidence" value="ECO:0007669"/>
    <property type="project" value="UniProtKB-KW"/>
</dbReference>
<gene>
    <name evidence="9" type="ORF">K7B09_05050</name>
</gene>
<keyword evidence="10" id="KW-1185">Reference proteome</keyword>
<evidence type="ECO:0000313" key="9">
    <source>
        <dbReference type="EMBL" id="MBZ4185694.1"/>
    </source>
</evidence>
<accession>A0ABS7TCW3</accession>
<evidence type="ECO:0000256" key="3">
    <source>
        <dbReference type="ARBA" id="ARBA00022679"/>
    </source>
</evidence>
<feature type="transmembrane region" description="Helical" evidence="8">
    <location>
        <begin position="132"/>
        <end position="150"/>
    </location>
</feature>
<sequence>MIWLGLDFRAGVLALVITSLVLYLLQPFAAKLNLLDHPTGRKDHANPTPVTGGLAILIGCAIAFVFIQRSGTSLQAFLAAAGLLVAMGVYDDLYDMRWYTRILIQALATLLIIFWGGVRVEQLGPAFGLDSLALGWLSVPFTIVATIGIINAMNMIDGADGLAGLLGLAALTMLAAAAVYAGNDVLASRLSVLCGALAGFLAWNIRLPWRPRAKVFLGNAGSALLGLVIAWISFRLTQNPGHPVNPVLALWLLPIPVMDCLVVSVRRLRQGRSPFAAGRDHIHHILLDAGFGPTRAAVYLAMFSLACGLGVALLIRTHWLPYPVLLAGFVAMCLGWYTLTANRARAVALFRGFRRQPPPSTESKAAGLDGEQRNT</sequence>
<dbReference type="PANTHER" id="PTHR22926:SF3">
    <property type="entry name" value="UNDECAPRENYL-PHOSPHATE ALPHA-N-ACETYLGLUCOSAMINYL 1-PHOSPHATE TRANSFERASE"/>
    <property type="match status" value="1"/>
</dbReference>
<keyword evidence="5 8" id="KW-1133">Transmembrane helix</keyword>
<evidence type="ECO:0000256" key="4">
    <source>
        <dbReference type="ARBA" id="ARBA00022692"/>
    </source>
</evidence>
<name>A0ABS7TCW3_9GAMM</name>
<evidence type="ECO:0000256" key="7">
    <source>
        <dbReference type="SAM" id="MobiDB-lite"/>
    </source>
</evidence>
<feature type="transmembrane region" description="Helical" evidence="8">
    <location>
        <begin position="102"/>
        <end position="120"/>
    </location>
</feature>
<evidence type="ECO:0000256" key="1">
    <source>
        <dbReference type="ARBA" id="ARBA00004651"/>
    </source>
</evidence>
<keyword evidence="3 9" id="KW-0808">Transferase</keyword>
<comment type="subcellular location">
    <subcellularLocation>
        <location evidence="1">Cell membrane</location>
        <topology evidence="1">Multi-pass membrane protein</topology>
    </subcellularLocation>
</comment>
<evidence type="ECO:0000256" key="2">
    <source>
        <dbReference type="ARBA" id="ARBA00022475"/>
    </source>
</evidence>
<evidence type="ECO:0000256" key="5">
    <source>
        <dbReference type="ARBA" id="ARBA00022989"/>
    </source>
</evidence>
<feature type="transmembrane region" description="Helical" evidence="8">
    <location>
        <begin position="296"/>
        <end position="315"/>
    </location>
</feature>
<dbReference type="InterPro" id="IPR000715">
    <property type="entry name" value="Glycosyl_transferase_4"/>
</dbReference>
<dbReference type="Pfam" id="PF00953">
    <property type="entry name" value="Glycos_transf_4"/>
    <property type="match status" value="1"/>
</dbReference>